<organism evidence="1 2">
    <name type="scientific">Halovenus carboxidivorans</name>
    <dbReference type="NCBI Taxonomy" id="2692199"/>
    <lineage>
        <taxon>Archaea</taxon>
        <taxon>Methanobacteriati</taxon>
        <taxon>Methanobacteriota</taxon>
        <taxon>Stenosarchaea group</taxon>
        <taxon>Halobacteria</taxon>
        <taxon>Halobacteriales</taxon>
        <taxon>Haloarculaceae</taxon>
        <taxon>Halovenus</taxon>
    </lineage>
</organism>
<dbReference type="InterPro" id="IPR006336">
    <property type="entry name" value="GCS2"/>
</dbReference>
<evidence type="ECO:0000313" key="2">
    <source>
        <dbReference type="Proteomes" id="UP000466535"/>
    </source>
</evidence>
<dbReference type="InterPro" id="IPR014746">
    <property type="entry name" value="Gln_synth/guanido_kin_cat_dom"/>
</dbReference>
<dbReference type="Gene3D" id="3.30.590.20">
    <property type="match status" value="1"/>
</dbReference>
<evidence type="ECO:0008006" key="3">
    <source>
        <dbReference type="Google" id="ProtNLM"/>
    </source>
</evidence>
<dbReference type="EMBL" id="WUUT01000004">
    <property type="protein sequence ID" value="MXR52296.1"/>
    <property type="molecule type" value="Genomic_DNA"/>
</dbReference>
<reference evidence="1 2" key="1">
    <citation type="submission" date="2019-12" db="EMBL/GenBank/DDBJ databases">
        <title>Isolation and characterization of three novel carbon monoxide-oxidizing members of Halobacteria from salione crusts and soils.</title>
        <authorList>
            <person name="Myers M.R."/>
            <person name="King G.M."/>
        </authorList>
    </citation>
    <scope>NUCLEOTIDE SEQUENCE [LARGE SCALE GENOMIC DNA]</scope>
    <source>
        <strain evidence="1 2">WSH3</strain>
    </source>
</reference>
<keyword evidence="2" id="KW-1185">Reference proteome</keyword>
<dbReference type="PANTHER" id="PTHR36510:SF3">
    <property type="entry name" value="CONSERVED PROTEIN"/>
    <property type="match status" value="1"/>
</dbReference>
<name>A0A6B0T7W4_9EURY</name>
<protein>
    <recommendedName>
        <fullName evidence="3">Glutamate--cysteine ligase</fullName>
    </recommendedName>
</protein>
<gene>
    <name evidence="1" type="ORF">GRX03_11865</name>
</gene>
<evidence type="ECO:0000313" key="1">
    <source>
        <dbReference type="EMBL" id="MXR52296.1"/>
    </source>
</evidence>
<dbReference type="Pfam" id="PF04107">
    <property type="entry name" value="GCS2"/>
    <property type="match status" value="1"/>
</dbReference>
<comment type="caution">
    <text evidence="1">The sequence shown here is derived from an EMBL/GenBank/DDBJ whole genome shotgun (WGS) entry which is preliminary data.</text>
</comment>
<sequence length="505" mass="56102">MSETTDLVERSLSADAADRFTERVEHQADRLREAIRGGRLDNPDFAVGLEMEVYGVDPDGRLTAVPDDAYEAGATKELGVHNAELNTDPDPFDESGLTEQADRIESAFAAADDAVAPDCRLVNDAMWAIPPEAGSVSYLTATERRDGVVFATNMRADPRYTALDNETLRLCDGSVEFDAPGIDRAFPSILFESLATSIQPHLQIPSAEEFPEYYNAAIRTLGPVLALSTNSPFLPPDLYTDTDDPEALLAQTHHELRIAVFEQSMNVTPSPKVRVPADIDSAAETVDRVVADDLFAPVLREWITDEPRRSFADEHWEFDHKRSTYWRWLRCVIGGDPVGGGDERSLRIEYRPIPTQPTVADVVSMQWLTVGLIRGLVETDHPLSELSWESARESFYNAARDGLAGTLHWLTAEGERTTDSELIFEEVFETARAGLEAAGVGGQHVDSRLDPLEQRVAAGVTPSVWKRRQVRDRLRAGDDLSAAITGMQREYIRRSRETDSFAEWL</sequence>
<dbReference type="SUPFAM" id="SSF55931">
    <property type="entry name" value="Glutamine synthetase/guanido kinase"/>
    <property type="match status" value="1"/>
</dbReference>
<proteinExistence type="predicted"/>
<dbReference type="PANTHER" id="PTHR36510">
    <property type="entry name" value="GLUTAMATE--CYSTEINE LIGASE 2-RELATED"/>
    <property type="match status" value="1"/>
</dbReference>
<dbReference type="OrthoDB" id="194541at2157"/>
<dbReference type="Proteomes" id="UP000466535">
    <property type="component" value="Unassembled WGS sequence"/>
</dbReference>
<dbReference type="RefSeq" id="WP_159764419.1">
    <property type="nucleotide sequence ID" value="NZ_WUUT01000004.1"/>
</dbReference>
<dbReference type="AlphaFoldDB" id="A0A6B0T7W4"/>
<accession>A0A6B0T7W4</accession>
<dbReference type="GO" id="GO:0016879">
    <property type="term" value="F:ligase activity, forming carbon-nitrogen bonds"/>
    <property type="evidence" value="ECO:0007669"/>
    <property type="project" value="TreeGrafter"/>
</dbReference>
<dbReference type="InterPro" id="IPR050141">
    <property type="entry name" value="GCL_type2/YbdK_subfam"/>
</dbReference>